<dbReference type="NCBIfam" id="TIGR00063">
    <property type="entry name" value="folE"/>
    <property type="match status" value="1"/>
</dbReference>
<feature type="domain" description="GTP cyclohydrolase I" evidence="8">
    <location>
        <begin position="40"/>
        <end position="216"/>
    </location>
</feature>
<dbReference type="NCBIfam" id="NF006826">
    <property type="entry name" value="PRK09347.1-3"/>
    <property type="match status" value="1"/>
</dbReference>
<feature type="binding site" evidence="7">
    <location>
        <position position="182"/>
    </location>
    <ligand>
        <name>Zn(2+)</name>
        <dbReference type="ChEBI" id="CHEBI:29105"/>
    </ligand>
</feature>
<evidence type="ECO:0000259" key="8">
    <source>
        <dbReference type="Pfam" id="PF01227"/>
    </source>
</evidence>
<dbReference type="GO" id="GO:0003934">
    <property type="term" value="F:GTP cyclohydrolase I activity"/>
    <property type="evidence" value="ECO:0007669"/>
    <property type="project" value="UniProtKB-UniRule"/>
</dbReference>
<reference evidence="9 10" key="1">
    <citation type="submission" date="2018-12" db="EMBL/GenBank/DDBJ databases">
        <authorList>
            <person name="Chong R.A."/>
        </authorList>
    </citation>
    <scope>NUCLEOTIDE SEQUENCE [LARGE SCALE GENOMIC DNA]</scope>
    <source>
        <strain evidence="9 10">Hta</strain>
    </source>
</reference>
<evidence type="ECO:0000256" key="3">
    <source>
        <dbReference type="ARBA" id="ARBA00008085"/>
    </source>
</evidence>
<dbReference type="OrthoDB" id="9801207at2"/>
<comment type="subunit">
    <text evidence="4">Toroid-shaped homodecamer, composed of two pentamers of five dimers.</text>
</comment>
<organism evidence="9 10">
    <name type="scientific">Buchnera aphidicola</name>
    <name type="common">Hyadaphis tataricae</name>
    <dbReference type="NCBI Taxonomy" id="1241859"/>
    <lineage>
        <taxon>Bacteria</taxon>
        <taxon>Pseudomonadati</taxon>
        <taxon>Pseudomonadota</taxon>
        <taxon>Gammaproteobacteria</taxon>
        <taxon>Enterobacterales</taxon>
        <taxon>Erwiniaceae</taxon>
        <taxon>Buchnera</taxon>
    </lineage>
</organism>
<reference evidence="9 10" key="2">
    <citation type="submission" date="2019-05" db="EMBL/GenBank/DDBJ databases">
        <title>Genome evolution of the obligate endosymbiont Buchnera aphidicola.</title>
        <authorList>
            <person name="Moran N.A."/>
        </authorList>
    </citation>
    <scope>NUCLEOTIDE SEQUENCE [LARGE SCALE GENOMIC DNA]</scope>
    <source>
        <strain evidence="9 10">Hta</strain>
    </source>
</reference>
<comment type="similarity">
    <text evidence="3 7">Belongs to the GTP cyclohydrolase I family.</text>
</comment>
<dbReference type="FunFam" id="3.30.1130.10:FF:000001">
    <property type="entry name" value="GTP cyclohydrolase 1"/>
    <property type="match status" value="1"/>
</dbReference>
<evidence type="ECO:0000256" key="5">
    <source>
        <dbReference type="ARBA" id="ARBA00022563"/>
    </source>
</evidence>
<dbReference type="RefSeq" id="WP_158356424.1">
    <property type="nucleotide sequence ID" value="NZ_CP034873.1"/>
</dbReference>
<evidence type="ECO:0000256" key="2">
    <source>
        <dbReference type="ARBA" id="ARBA00005080"/>
    </source>
</evidence>
<dbReference type="GO" id="GO:0046654">
    <property type="term" value="P:tetrahydrofolate biosynthetic process"/>
    <property type="evidence" value="ECO:0007669"/>
    <property type="project" value="UniProtKB-UniRule"/>
</dbReference>
<dbReference type="AlphaFoldDB" id="A0A4D6XY37"/>
<feature type="binding site" evidence="7">
    <location>
        <position position="111"/>
    </location>
    <ligand>
        <name>Zn(2+)</name>
        <dbReference type="ChEBI" id="CHEBI:29105"/>
    </ligand>
</feature>
<dbReference type="HAMAP" id="MF_00223">
    <property type="entry name" value="FolE"/>
    <property type="match status" value="1"/>
</dbReference>
<dbReference type="PANTHER" id="PTHR11109">
    <property type="entry name" value="GTP CYCLOHYDROLASE I"/>
    <property type="match status" value="1"/>
</dbReference>
<sequence length="221" mass="25616">MKKISKVAELVYNALLEKNLENPILKGYNDISEKERELLIAKHIYKIMNCLNLDMYNDSLAQTPNRVAKMYLNEIFSGLNYENFPKITFINNKIKSREMIIIKNILLISTCEHHFLTMHGTATIAYIPQDKIIGLSKINRIARFYCNRPQIQERLTKQILFVLKLLLETNNIAIIVKMEHFCIKARGVSDANSRTITSSLKGLFKLDATVRNDFFSHENFS</sequence>
<dbReference type="InterPro" id="IPR043134">
    <property type="entry name" value="GTP-CH-I_N"/>
</dbReference>
<keyword evidence="7" id="KW-0479">Metal-binding</keyword>
<dbReference type="GO" id="GO:0005525">
    <property type="term" value="F:GTP binding"/>
    <property type="evidence" value="ECO:0007669"/>
    <property type="project" value="UniProtKB-KW"/>
</dbReference>
<dbReference type="GO" id="GO:0006729">
    <property type="term" value="P:tetrahydrobiopterin biosynthetic process"/>
    <property type="evidence" value="ECO:0007669"/>
    <property type="project" value="TreeGrafter"/>
</dbReference>
<comment type="catalytic activity">
    <reaction evidence="1 7">
        <text>GTP + H2O = 7,8-dihydroneopterin 3'-triphosphate + formate + H(+)</text>
        <dbReference type="Rhea" id="RHEA:17473"/>
        <dbReference type="ChEBI" id="CHEBI:15377"/>
        <dbReference type="ChEBI" id="CHEBI:15378"/>
        <dbReference type="ChEBI" id="CHEBI:15740"/>
        <dbReference type="ChEBI" id="CHEBI:37565"/>
        <dbReference type="ChEBI" id="CHEBI:58462"/>
        <dbReference type="EC" id="3.5.4.16"/>
    </reaction>
</comment>
<dbReference type="Gene3D" id="3.30.1130.10">
    <property type="match status" value="1"/>
</dbReference>
<dbReference type="InterPro" id="IPR020602">
    <property type="entry name" value="GTP_CycHdrlase_I_dom"/>
</dbReference>
<evidence type="ECO:0000256" key="4">
    <source>
        <dbReference type="ARBA" id="ARBA00011857"/>
    </source>
</evidence>
<evidence type="ECO:0000256" key="6">
    <source>
        <dbReference type="ARBA" id="ARBA00022801"/>
    </source>
</evidence>
<dbReference type="Gene3D" id="1.10.286.10">
    <property type="match status" value="1"/>
</dbReference>
<dbReference type="InterPro" id="IPR001474">
    <property type="entry name" value="GTP_CycHdrlase_I"/>
</dbReference>
<keyword evidence="5 7" id="KW-0554">One-carbon metabolism</keyword>
<comment type="pathway">
    <text evidence="2 7">Cofactor biosynthesis; 7,8-dihydroneopterin triphosphate biosynthesis; 7,8-dihydroneopterin triphosphate from GTP: step 1/1.</text>
</comment>
<evidence type="ECO:0000313" key="9">
    <source>
        <dbReference type="EMBL" id="QCI21453.1"/>
    </source>
</evidence>
<dbReference type="Pfam" id="PF01227">
    <property type="entry name" value="GTP_cyclohydroI"/>
    <property type="match status" value="1"/>
</dbReference>
<dbReference type="EMBL" id="CP034873">
    <property type="protein sequence ID" value="QCI21453.1"/>
    <property type="molecule type" value="Genomic_DNA"/>
</dbReference>
<keyword evidence="7" id="KW-0547">Nucleotide-binding</keyword>
<dbReference type="Proteomes" id="UP000298773">
    <property type="component" value="Chromosome"/>
</dbReference>
<dbReference type="GO" id="GO:0008270">
    <property type="term" value="F:zinc ion binding"/>
    <property type="evidence" value="ECO:0007669"/>
    <property type="project" value="UniProtKB-UniRule"/>
</dbReference>
<gene>
    <name evidence="7 9" type="primary">folE</name>
    <name evidence="9" type="ORF">D9V69_00670</name>
</gene>
<dbReference type="PROSITE" id="PS00859">
    <property type="entry name" value="GTP_CYCLOHYDROL_1_1"/>
    <property type="match status" value="1"/>
</dbReference>
<dbReference type="GO" id="GO:0006730">
    <property type="term" value="P:one-carbon metabolic process"/>
    <property type="evidence" value="ECO:0007669"/>
    <property type="project" value="UniProtKB-UniRule"/>
</dbReference>
<accession>A0A4D6XY37</accession>
<dbReference type="InterPro" id="IPR018234">
    <property type="entry name" value="GTP_CycHdrlase_I_CS"/>
</dbReference>
<protein>
    <recommendedName>
        <fullName evidence="7">GTP cyclohydrolase 1</fullName>
        <ecNumber evidence="7">3.5.4.16</ecNumber>
    </recommendedName>
    <alternativeName>
        <fullName evidence="7">GTP cyclohydrolase I</fullName>
        <shortName evidence="7">GTP-CH-I</shortName>
    </alternativeName>
</protein>
<dbReference type="PANTHER" id="PTHR11109:SF7">
    <property type="entry name" value="GTP CYCLOHYDROLASE 1"/>
    <property type="match status" value="1"/>
</dbReference>
<feature type="binding site" evidence="7">
    <location>
        <position position="114"/>
    </location>
    <ligand>
        <name>Zn(2+)</name>
        <dbReference type="ChEBI" id="CHEBI:29105"/>
    </ligand>
</feature>
<evidence type="ECO:0000313" key="10">
    <source>
        <dbReference type="Proteomes" id="UP000298773"/>
    </source>
</evidence>
<comment type="subunit">
    <text evidence="7">Homopolymer.</text>
</comment>
<proteinExistence type="inferred from homology"/>
<keyword evidence="7" id="KW-0862">Zinc</keyword>
<dbReference type="SUPFAM" id="SSF55620">
    <property type="entry name" value="Tetrahydrobiopterin biosynthesis enzymes-like"/>
    <property type="match status" value="1"/>
</dbReference>
<dbReference type="EC" id="3.5.4.16" evidence="7"/>
<keyword evidence="6 7" id="KW-0378">Hydrolase</keyword>
<name>A0A4D6XY37_9GAMM</name>
<evidence type="ECO:0000256" key="1">
    <source>
        <dbReference type="ARBA" id="ARBA00001052"/>
    </source>
</evidence>
<evidence type="ECO:0000256" key="7">
    <source>
        <dbReference type="HAMAP-Rule" id="MF_00223"/>
    </source>
</evidence>
<dbReference type="InterPro" id="IPR043133">
    <property type="entry name" value="GTP-CH-I_C/QueF"/>
</dbReference>
<dbReference type="GO" id="GO:0005737">
    <property type="term" value="C:cytoplasm"/>
    <property type="evidence" value="ECO:0007669"/>
    <property type="project" value="TreeGrafter"/>
</dbReference>
<dbReference type="NCBIfam" id="NF006824">
    <property type="entry name" value="PRK09347.1-1"/>
    <property type="match status" value="1"/>
</dbReference>
<dbReference type="UniPathway" id="UPA00848">
    <property type="reaction ID" value="UER00151"/>
</dbReference>
<keyword evidence="7" id="KW-0342">GTP-binding</keyword>